<dbReference type="Proteomes" id="UP000799424">
    <property type="component" value="Unassembled WGS sequence"/>
</dbReference>
<feature type="domain" description="ThuA-like" evidence="1">
    <location>
        <begin position="9"/>
        <end position="243"/>
    </location>
</feature>
<feature type="non-terminal residue" evidence="2">
    <location>
        <position position="1"/>
    </location>
</feature>
<dbReference type="OrthoDB" id="3482285at2759"/>
<dbReference type="InterPro" id="IPR029010">
    <property type="entry name" value="ThuA-like"/>
</dbReference>
<dbReference type="PANTHER" id="PTHR40469">
    <property type="entry name" value="SECRETED GLYCOSYL HYDROLASE"/>
    <property type="match status" value="1"/>
</dbReference>
<dbReference type="Pfam" id="PF06283">
    <property type="entry name" value="ThuA"/>
    <property type="match status" value="1"/>
</dbReference>
<dbReference type="GO" id="GO:0016740">
    <property type="term" value="F:transferase activity"/>
    <property type="evidence" value="ECO:0007669"/>
    <property type="project" value="UniProtKB-KW"/>
</dbReference>
<keyword evidence="3" id="KW-1185">Reference proteome</keyword>
<evidence type="ECO:0000259" key="1">
    <source>
        <dbReference type="Pfam" id="PF06283"/>
    </source>
</evidence>
<proteinExistence type="predicted"/>
<sequence>LATPCKPNLLLFSKTAGYRHASIADGIALVTSIATSKNWTITATEDTSLFAPSGLSPFTSLIFLHTTGDFLSPAEFDALHAYLLAGGSRLGIHAAGDFGNATPPWYNTLVGGQFEFHPCAPEWTCSPAQLERYPTGGNIRPDTVTVETFDHPLTAKLPKTQRRVDEWYSYRTNVALDANYTVLATLEEIHIDEITPEYLSMKPVHPISWYSLFEGKARAWYTGMGHTSETYAEEYFREHVEGGWSGLLG</sequence>
<dbReference type="Gene3D" id="3.40.50.880">
    <property type="match status" value="1"/>
</dbReference>
<organism evidence="2 3">
    <name type="scientific">Ophiobolus disseminans</name>
    <dbReference type="NCBI Taxonomy" id="1469910"/>
    <lineage>
        <taxon>Eukaryota</taxon>
        <taxon>Fungi</taxon>
        <taxon>Dikarya</taxon>
        <taxon>Ascomycota</taxon>
        <taxon>Pezizomycotina</taxon>
        <taxon>Dothideomycetes</taxon>
        <taxon>Pleosporomycetidae</taxon>
        <taxon>Pleosporales</taxon>
        <taxon>Pleosporineae</taxon>
        <taxon>Phaeosphaeriaceae</taxon>
        <taxon>Ophiobolus</taxon>
    </lineage>
</organism>
<dbReference type="SUPFAM" id="SSF52317">
    <property type="entry name" value="Class I glutamine amidotransferase-like"/>
    <property type="match status" value="1"/>
</dbReference>
<dbReference type="EMBL" id="MU006222">
    <property type="protein sequence ID" value="KAF2828329.1"/>
    <property type="molecule type" value="Genomic_DNA"/>
</dbReference>
<dbReference type="AlphaFoldDB" id="A0A6A7A6G2"/>
<dbReference type="InterPro" id="IPR029062">
    <property type="entry name" value="Class_I_gatase-like"/>
</dbReference>
<evidence type="ECO:0000313" key="2">
    <source>
        <dbReference type="EMBL" id="KAF2828329.1"/>
    </source>
</evidence>
<evidence type="ECO:0000313" key="3">
    <source>
        <dbReference type="Proteomes" id="UP000799424"/>
    </source>
</evidence>
<reference evidence="2" key="1">
    <citation type="journal article" date="2020" name="Stud. Mycol.">
        <title>101 Dothideomycetes genomes: a test case for predicting lifestyles and emergence of pathogens.</title>
        <authorList>
            <person name="Haridas S."/>
            <person name="Albert R."/>
            <person name="Binder M."/>
            <person name="Bloem J."/>
            <person name="Labutti K."/>
            <person name="Salamov A."/>
            <person name="Andreopoulos B."/>
            <person name="Baker S."/>
            <person name="Barry K."/>
            <person name="Bills G."/>
            <person name="Bluhm B."/>
            <person name="Cannon C."/>
            <person name="Castanera R."/>
            <person name="Culley D."/>
            <person name="Daum C."/>
            <person name="Ezra D."/>
            <person name="Gonzalez J."/>
            <person name="Henrissat B."/>
            <person name="Kuo A."/>
            <person name="Liang C."/>
            <person name="Lipzen A."/>
            <person name="Lutzoni F."/>
            <person name="Magnuson J."/>
            <person name="Mondo S."/>
            <person name="Nolan M."/>
            <person name="Ohm R."/>
            <person name="Pangilinan J."/>
            <person name="Park H.-J."/>
            <person name="Ramirez L."/>
            <person name="Alfaro M."/>
            <person name="Sun H."/>
            <person name="Tritt A."/>
            <person name="Yoshinaga Y."/>
            <person name="Zwiers L.-H."/>
            <person name="Turgeon B."/>
            <person name="Goodwin S."/>
            <person name="Spatafora J."/>
            <person name="Crous P."/>
            <person name="Grigoriev I."/>
        </authorList>
    </citation>
    <scope>NUCLEOTIDE SEQUENCE</scope>
    <source>
        <strain evidence="2">CBS 113818</strain>
    </source>
</reference>
<gene>
    <name evidence="2" type="ORF">CC86DRAFT_287889</name>
</gene>
<dbReference type="PANTHER" id="PTHR40469:SF2">
    <property type="entry name" value="GALACTOSE-BINDING DOMAIN-LIKE SUPERFAMILY PROTEIN"/>
    <property type="match status" value="1"/>
</dbReference>
<keyword evidence="2" id="KW-0808">Transferase</keyword>
<keyword evidence="2" id="KW-0315">Glutamine amidotransferase</keyword>
<protein>
    <submittedName>
        <fullName evidence="2">Class I glutamine amidotransferase-like protein</fullName>
    </submittedName>
</protein>
<name>A0A6A7A6G2_9PLEO</name>
<accession>A0A6A7A6G2</accession>